<reference evidence="7" key="1">
    <citation type="submission" date="2021-01" db="EMBL/GenBank/DDBJ databases">
        <title>Genome public.</title>
        <authorList>
            <person name="Liu C."/>
            <person name="Sun Q."/>
        </authorList>
    </citation>
    <scope>NUCLEOTIDE SEQUENCE [LARGE SCALE GENOMIC DNA]</scope>
    <source>
        <strain evidence="7">YIM B02567</strain>
    </source>
</reference>
<protein>
    <submittedName>
        <fullName evidence="6">AraC family transcriptional regulator</fullName>
    </submittedName>
</protein>
<dbReference type="RefSeq" id="WP_200245694.1">
    <property type="nucleotide sequence ID" value="NZ_JAENHK010000010.1"/>
</dbReference>
<dbReference type="PANTHER" id="PTHR43280">
    <property type="entry name" value="ARAC-FAMILY TRANSCRIPTIONAL REGULATOR"/>
    <property type="match status" value="1"/>
</dbReference>
<evidence type="ECO:0000256" key="4">
    <source>
        <dbReference type="SAM" id="Phobius"/>
    </source>
</evidence>
<evidence type="ECO:0000313" key="7">
    <source>
        <dbReference type="Proteomes" id="UP000628669"/>
    </source>
</evidence>
<keyword evidence="3" id="KW-0804">Transcription</keyword>
<dbReference type="PROSITE" id="PS01124">
    <property type="entry name" value="HTH_ARAC_FAMILY_2"/>
    <property type="match status" value="1"/>
</dbReference>
<evidence type="ECO:0000259" key="5">
    <source>
        <dbReference type="PROSITE" id="PS01124"/>
    </source>
</evidence>
<keyword evidence="7" id="KW-1185">Reference proteome</keyword>
<dbReference type="EMBL" id="JAENHK010000010">
    <property type="protein sequence ID" value="MBK1896247.1"/>
    <property type="molecule type" value="Genomic_DNA"/>
</dbReference>
<feature type="transmembrane region" description="Helical" evidence="4">
    <location>
        <begin position="198"/>
        <end position="219"/>
    </location>
</feature>
<feature type="transmembrane region" description="Helical" evidence="4">
    <location>
        <begin position="134"/>
        <end position="154"/>
    </location>
</feature>
<dbReference type="SUPFAM" id="SSF46689">
    <property type="entry name" value="Homeodomain-like"/>
    <property type="match status" value="1"/>
</dbReference>
<keyword evidence="1" id="KW-0805">Transcription regulation</keyword>
<name>A0ABS1FV17_9FLAO</name>
<keyword evidence="4" id="KW-0812">Transmembrane</keyword>
<dbReference type="InterPro" id="IPR018060">
    <property type="entry name" value="HTH_AraC"/>
</dbReference>
<keyword evidence="4" id="KW-0472">Membrane</keyword>
<organism evidence="6 7">
    <name type="scientific">Chryseobacterium paridis</name>
    <dbReference type="NCBI Taxonomy" id="2800328"/>
    <lineage>
        <taxon>Bacteria</taxon>
        <taxon>Pseudomonadati</taxon>
        <taxon>Bacteroidota</taxon>
        <taxon>Flavobacteriia</taxon>
        <taxon>Flavobacteriales</taxon>
        <taxon>Weeksellaceae</taxon>
        <taxon>Chryseobacterium group</taxon>
        <taxon>Chryseobacterium</taxon>
    </lineage>
</organism>
<comment type="caution">
    <text evidence="6">The sequence shown here is derived from an EMBL/GenBank/DDBJ whole genome shotgun (WGS) entry which is preliminary data.</text>
</comment>
<keyword evidence="4" id="KW-1133">Transmembrane helix</keyword>
<keyword evidence="2" id="KW-0238">DNA-binding</keyword>
<dbReference type="SMART" id="SM00342">
    <property type="entry name" value="HTH_ARAC"/>
    <property type="match status" value="1"/>
</dbReference>
<feature type="transmembrane region" description="Helical" evidence="4">
    <location>
        <begin position="6"/>
        <end position="21"/>
    </location>
</feature>
<dbReference type="Proteomes" id="UP000628669">
    <property type="component" value="Unassembled WGS sequence"/>
</dbReference>
<evidence type="ECO:0000256" key="1">
    <source>
        <dbReference type="ARBA" id="ARBA00023015"/>
    </source>
</evidence>
<feature type="transmembrane region" description="Helical" evidence="4">
    <location>
        <begin position="175"/>
        <end position="192"/>
    </location>
</feature>
<feature type="transmembrane region" description="Helical" evidence="4">
    <location>
        <begin position="93"/>
        <end position="114"/>
    </location>
</feature>
<dbReference type="InterPro" id="IPR009057">
    <property type="entry name" value="Homeodomain-like_sf"/>
</dbReference>
<dbReference type="Gene3D" id="1.10.10.60">
    <property type="entry name" value="Homeodomain-like"/>
    <property type="match status" value="1"/>
</dbReference>
<proteinExistence type="predicted"/>
<feature type="domain" description="HTH araC/xylS-type" evidence="5">
    <location>
        <begin position="252"/>
        <end position="364"/>
    </location>
</feature>
<feature type="transmembrane region" description="Helical" evidence="4">
    <location>
        <begin position="60"/>
        <end position="81"/>
    </location>
</feature>
<gene>
    <name evidence="6" type="ORF">JHL15_10825</name>
</gene>
<dbReference type="Pfam" id="PF12833">
    <property type="entry name" value="HTH_18"/>
    <property type="match status" value="1"/>
</dbReference>
<evidence type="ECO:0000313" key="6">
    <source>
        <dbReference type="EMBL" id="MBK1896247.1"/>
    </source>
</evidence>
<sequence>MDMLYLAGIFIAFFSSFLILGKKKKASADYLLAVWFFIIALHLTLFFLNFSGNQIKAPYLLGLEIPFPLIHGPILFLYILNLTQQARNPYIQMLHFAPALGVYLIIWTFLMLSPKEKIVVYENGGMIYKGLRKNISIMVYVSGISYVILSIFYLQKYKRNISKQYSNIEKINLNWVYYLIIGISIVWIVIILKDDMLTFTSVVLFVLSMAYFGITKVGILNLPELKTEYIENKKITEGTEVSVKYQKSGLTDENTQLIYERLTHRMKSEKLFKDPDLNMNTIASLLEIHPNILSQVINTVENKNFYDYINTQRIDEFKRIAVLPENQKFTILTLAFESGFNSKTSFNRNFKKYVHCSPRDFLKEQNLELE</sequence>
<evidence type="ECO:0000256" key="3">
    <source>
        <dbReference type="ARBA" id="ARBA00023163"/>
    </source>
</evidence>
<feature type="transmembrane region" description="Helical" evidence="4">
    <location>
        <begin position="28"/>
        <end position="48"/>
    </location>
</feature>
<evidence type="ECO:0000256" key="2">
    <source>
        <dbReference type="ARBA" id="ARBA00023125"/>
    </source>
</evidence>
<dbReference type="PANTHER" id="PTHR43280:SF29">
    <property type="entry name" value="ARAC-FAMILY TRANSCRIPTIONAL REGULATOR"/>
    <property type="match status" value="1"/>
</dbReference>
<accession>A0ABS1FV17</accession>